<name>A0AAP5BK23_9BURK</name>
<dbReference type="RefSeq" id="WP_266243570.1">
    <property type="nucleotide sequence ID" value="NZ_JAMXWF010000036.1"/>
</dbReference>
<evidence type="ECO:0008006" key="5">
    <source>
        <dbReference type="Google" id="ProtNLM"/>
    </source>
</evidence>
<comment type="caution">
    <text evidence="2">The sequence shown here is derived from an EMBL/GenBank/DDBJ whole genome shotgun (WGS) entry which is preliminary data.</text>
</comment>
<proteinExistence type="predicted"/>
<organism evidence="2 4">
    <name type="scientific">Paraburkholderia madseniana</name>
    <dbReference type="NCBI Taxonomy" id="2599607"/>
    <lineage>
        <taxon>Bacteria</taxon>
        <taxon>Pseudomonadati</taxon>
        <taxon>Pseudomonadota</taxon>
        <taxon>Betaproteobacteria</taxon>
        <taxon>Burkholderiales</taxon>
        <taxon>Burkholderiaceae</taxon>
        <taxon>Paraburkholderia</taxon>
    </lineage>
</organism>
<gene>
    <name evidence="2" type="ORF">NIE36_32250</name>
    <name evidence="1" type="ORF">OSB80_32315</name>
</gene>
<protein>
    <recommendedName>
        <fullName evidence="5">TIM barrel protein</fullName>
    </recommendedName>
</protein>
<dbReference type="Proteomes" id="UP001242288">
    <property type="component" value="Unassembled WGS sequence"/>
</dbReference>
<evidence type="ECO:0000313" key="1">
    <source>
        <dbReference type="EMBL" id="MCX4150007.1"/>
    </source>
</evidence>
<dbReference type="EMBL" id="JAMXWF010000036">
    <property type="protein sequence ID" value="MDQ6411825.1"/>
    <property type="molecule type" value="Genomic_DNA"/>
</dbReference>
<evidence type="ECO:0000313" key="4">
    <source>
        <dbReference type="Proteomes" id="UP001242288"/>
    </source>
</evidence>
<evidence type="ECO:0000313" key="3">
    <source>
        <dbReference type="Proteomes" id="UP001209412"/>
    </source>
</evidence>
<reference evidence="2" key="1">
    <citation type="submission" date="2022-06" db="EMBL/GenBank/DDBJ databases">
        <title>PHB producers.</title>
        <authorList>
            <person name="Besaury L."/>
        </authorList>
    </citation>
    <scope>NUCLEOTIDE SEQUENCE</scope>
    <source>
        <strain evidence="2 3">SEWS6</strain>
    </source>
</reference>
<evidence type="ECO:0000313" key="2">
    <source>
        <dbReference type="EMBL" id="MDQ6411825.1"/>
    </source>
</evidence>
<dbReference type="Proteomes" id="UP001209412">
    <property type="component" value="Unassembled WGS sequence"/>
</dbReference>
<dbReference type="EMBL" id="JAPKHW010000036">
    <property type="protein sequence ID" value="MCX4150007.1"/>
    <property type="molecule type" value="Genomic_DNA"/>
</dbReference>
<dbReference type="InterPro" id="IPR036237">
    <property type="entry name" value="Xyl_isomerase-like_sf"/>
</dbReference>
<keyword evidence="3" id="KW-1185">Reference proteome</keyword>
<dbReference type="Gene3D" id="3.20.20.150">
    <property type="entry name" value="Divalent-metal-dependent TIM barrel enzymes"/>
    <property type="match status" value="1"/>
</dbReference>
<accession>A0AAP5BK23</accession>
<sequence length="250" mass="27794">MKVCVSLASWPGLRYESALAMLTRTHVEPVFGDLSIEHVQLVPQSFGTLTDEVVSDILRAFPSTQFRLHANARVLRTHRLADLSNFEANQDWFERAAHVSQSLNAPAYSAHSGSRANANLDSMLDNARRCADLFGCQVAVEGQYPTRGDPLLVSTWDEYRTVFESGVPYAIDLSHLNIVATQTHTRDDGLVAEMLSCERCIEVHVSANDGRGDWHQVCSATSWWSGLLRHVNSNAVIFSEGNHRTKRSNA</sequence>
<dbReference type="AlphaFoldDB" id="A0AAP5BK23"/>
<dbReference type="SUPFAM" id="SSF51658">
    <property type="entry name" value="Xylose isomerase-like"/>
    <property type="match status" value="1"/>
</dbReference>